<dbReference type="InterPro" id="IPR018113">
    <property type="entry name" value="PTrfase_EIIB_Cys"/>
</dbReference>
<feature type="transmembrane region" description="Helical" evidence="17">
    <location>
        <begin position="364"/>
        <end position="384"/>
    </location>
</feature>
<dbReference type="FunFam" id="3.30.1360.60:FF:000001">
    <property type="entry name" value="PTS system glucose-specific IIBC component PtsG"/>
    <property type="match status" value="1"/>
</dbReference>
<feature type="transmembrane region" description="Helical" evidence="17">
    <location>
        <begin position="432"/>
        <end position="453"/>
    </location>
</feature>
<dbReference type="InterPro" id="IPR003352">
    <property type="entry name" value="PTS_EIIC"/>
</dbReference>
<evidence type="ECO:0000256" key="5">
    <source>
        <dbReference type="ARBA" id="ARBA00022679"/>
    </source>
</evidence>
<dbReference type="GO" id="GO:0016301">
    <property type="term" value="F:kinase activity"/>
    <property type="evidence" value="ECO:0007669"/>
    <property type="project" value="UniProtKB-KW"/>
</dbReference>
<name>A0AAV3FV18_STRCB</name>
<dbReference type="EMBL" id="AIDX01000001">
    <property type="protein sequence ID" value="EIQ82599.1"/>
    <property type="molecule type" value="Genomic_DNA"/>
</dbReference>
<keyword evidence="4" id="KW-0762">Sugar transport</keyword>
<dbReference type="SUPFAM" id="SSF51261">
    <property type="entry name" value="Duplicated hybrid motif"/>
    <property type="match status" value="1"/>
</dbReference>
<evidence type="ECO:0000256" key="9">
    <source>
        <dbReference type="ARBA" id="ARBA00022989"/>
    </source>
</evidence>
<evidence type="ECO:0000256" key="17">
    <source>
        <dbReference type="SAM" id="Phobius"/>
    </source>
</evidence>
<evidence type="ECO:0000256" key="8">
    <source>
        <dbReference type="ARBA" id="ARBA00022777"/>
    </source>
</evidence>
<gene>
    <name evidence="21" type="ORF">SCAZ3_09570</name>
</gene>
<dbReference type="InterPro" id="IPR013013">
    <property type="entry name" value="PTS_EIIC_1"/>
</dbReference>
<dbReference type="PROSITE" id="PS01035">
    <property type="entry name" value="PTS_EIIB_TYPE_1_CYS"/>
    <property type="match status" value="1"/>
</dbReference>
<dbReference type="NCBIfam" id="TIGR00830">
    <property type="entry name" value="PTBA"/>
    <property type="match status" value="1"/>
</dbReference>
<evidence type="ECO:0000256" key="7">
    <source>
        <dbReference type="ARBA" id="ARBA00022692"/>
    </source>
</evidence>
<keyword evidence="10 17" id="KW-0472">Membrane</keyword>
<dbReference type="InterPro" id="IPR011055">
    <property type="entry name" value="Dup_hybrid_motif"/>
</dbReference>
<protein>
    <recommendedName>
        <fullName evidence="14">PTS system sucrose-specific EIIBCA component</fullName>
        <ecNumber evidence="11">2.7.1.211</ecNumber>
    </recommendedName>
    <alternativeName>
        <fullName evidence="15">EIIBCA-Scr</fullName>
    </alternativeName>
</protein>
<evidence type="ECO:0000256" key="13">
    <source>
        <dbReference type="ARBA" id="ARBA00048931"/>
    </source>
</evidence>
<keyword evidence="7 17" id="KW-0812">Transmembrane</keyword>
<evidence type="ECO:0000256" key="12">
    <source>
        <dbReference type="ARBA" id="ARBA00045139"/>
    </source>
</evidence>
<dbReference type="PANTHER" id="PTHR30175">
    <property type="entry name" value="PHOSPHOTRANSFERASE SYSTEM TRANSPORT PROTEIN"/>
    <property type="match status" value="1"/>
</dbReference>
<dbReference type="GO" id="GO:0015771">
    <property type="term" value="P:trehalose transport"/>
    <property type="evidence" value="ECO:0007669"/>
    <property type="project" value="TreeGrafter"/>
</dbReference>
<evidence type="ECO:0000313" key="21">
    <source>
        <dbReference type="EMBL" id="EIQ82599.1"/>
    </source>
</evidence>
<keyword evidence="5" id="KW-0808">Transferase</keyword>
<evidence type="ECO:0000256" key="16">
    <source>
        <dbReference type="PROSITE-ProRule" id="PRU00421"/>
    </source>
</evidence>
<comment type="function">
    <text evidence="12">The phosphoenolpyruvate-dependent sugar phosphotransferase system (sugar PTS), a major carbohydrate active transport system, catalyzes the phosphorylation of incoming sugar substrates concomitantly with their translocation across the cell membrane. This system is involved in sucrose transport.</text>
</comment>
<evidence type="ECO:0000256" key="10">
    <source>
        <dbReference type="ARBA" id="ARBA00023136"/>
    </source>
</evidence>
<dbReference type="PROSITE" id="PS51093">
    <property type="entry name" value="PTS_EIIA_TYPE_1"/>
    <property type="match status" value="1"/>
</dbReference>
<dbReference type="NCBIfam" id="TIGR01996">
    <property type="entry name" value="PTS-II-BC-sucr"/>
    <property type="match status" value="1"/>
</dbReference>
<dbReference type="AlphaFoldDB" id="A0AAV3FV18"/>
<comment type="catalytic activity">
    <reaction evidence="13">
        <text>N(pros)-phospho-L-histidyl-[protein](out) + sucrose = sucrose 6(G)-phosphate(in) + L-histidyl-[protein]</text>
        <dbReference type="Rhea" id="RHEA:49236"/>
        <dbReference type="Rhea" id="RHEA-COMP:9745"/>
        <dbReference type="Rhea" id="RHEA-COMP:9746"/>
        <dbReference type="ChEBI" id="CHEBI:17992"/>
        <dbReference type="ChEBI" id="CHEBI:29979"/>
        <dbReference type="ChEBI" id="CHEBI:64837"/>
        <dbReference type="ChEBI" id="CHEBI:91002"/>
        <dbReference type="EC" id="2.7.1.211"/>
    </reaction>
</comment>
<feature type="active site" description="Phosphocysteine intermediate; for EIIB activity" evidence="16">
    <location>
        <position position="26"/>
    </location>
</feature>
<dbReference type="InterPro" id="IPR050558">
    <property type="entry name" value="PTS_Sugar-Specific_Components"/>
</dbReference>
<keyword evidence="6" id="KW-0598">Phosphotransferase system</keyword>
<dbReference type="EC" id="2.7.1.211" evidence="11"/>
<dbReference type="InterPro" id="IPR001996">
    <property type="entry name" value="PTS_IIB_1"/>
</dbReference>
<dbReference type="GO" id="GO:0090589">
    <property type="term" value="F:protein-phosphocysteine-trehalose phosphotransferase system transporter activity"/>
    <property type="evidence" value="ECO:0007669"/>
    <property type="project" value="TreeGrafter"/>
</dbReference>
<dbReference type="Proteomes" id="UP000004423">
    <property type="component" value="Unassembled WGS sequence"/>
</dbReference>
<feature type="transmembrane region" description="Helical" evidence="17">
    <location>
        <begin position="296"/>
        <end position="321"/>
    </location>
</feature>
<keyword evidence="3" id="KW-1003">Cell membrane</keyword>
<comment type="caution">
    <text evidence="21">The sequence shown here is derived from an EMBL/GenBank/DDBJ whole genome shotgun (WGS) entry which is preliminary data.</text>
</comment>
<dbReference type="CDD" id="cd00212">
    <property type="entry name" value="PTS_IIB_glc"/>
    <property type="match status" value="1"/>
</dbReference>
<sequence>MDNRQIATEVIKALGGQENVRSVAHCATRLRVMVHDEGKIDKEKAEAIDKVKGAFFNSGQYQMIFGTGTVNKIYDEVVALGLPTSSSSEQKAEAAKQGNVFQRAIRTFGDVFVPIIPAIVATGLFMGVRGLLTQPAIMDLFGIQAYGENFLMYTRILTDTAFVYLPALVAWSAFRVFGGNPIIGIVLGLMLVSNELPNAWVVASGGDVKPLTFFGFVPVVGYQGTVLPAFFVGLVGAKLEKWLHKKVPEALDLLVTPFLTFAIMSTLGLFVIGPIFHSLENLVLAGTQAVLRLPLGIAGLIVGGIQQLIVVTGIHHIFNFLEAQLIANTGKDPFNAYLTAATAAQAGATLAVAVKTKSTKLKGLAFPSTLSALLGITEPAIFGVNLRYPKVFVSGLIGGALGGWVAGLFGIAGTGFGITVLPGTLLYLNGQLLQYLVTMLVGLGVAFAIAYAWGYQDKDTLPFPAVEADQRTDQPDLIEETLYSPLEGTVVELSAVSDPVFSSGAMGQGLAIKPEGNALYSPVDGKVEIVFETGHAYAMTSTKGAEILLHIGIDTVSMAGDGFNALVTAGQVVKKGDLLGHFDSAKIAQAGLDDTTMMIVTNSADYRNVDILVQGQVRVGQQVVLVE</sequence>
<dbReference type="PANTHER" id="PTHR30175:SF7">
    <property type="entry name" value="NEGATIVE REGULATOR OF SACY ACTIVITY"/>
    <property type="match status" value="1"/>
</dbReference>
<dbReference type="PROSITE" id="PS00371">
    <property type="entry name" value="PTS_EIIA_TYPE_1_HIS"/>
    <property type="match status" value="1"/>
</dbReference>
<dbReference type="InterPro" id="IPR001127">
    <property type="entry name" value="PTS_EIIA_1_perm"/>
</dbReference>
<dbReference type="Gene3D" id="3.30.1360.60">
    <property type="entry name" value="Glucose permease domain IIB"/>
    <property type="match status" value="1"/>
</dbReference>
<feature type="transmembrane region" description="Helical" evidence="17">
    <location>
        <begin position="391"/>
        <end position="412"/>
    </location>
</feature>
<proteinExistence type="predicted"/>
<keyword evidence="8" id="KW-0418">Kinase</keyword>
<dbReference type="GO" id="GO:0009401">
    <property type="term" value="P:phosphoenolpyruvate-dependent sugar phosphotransferase system"/>
    <property type="evidence" value="ECO:0007669"/>
    <property type="project" value="UniProtKB-KW"/>
</dbReference>
<feature type="domain" description="PTS EIIB type-1" evidence="19">
    <location>
        <begin position="4"/>
        <end position="87"/>
    </location>
</feature>
<dbReference type="PROSITE" id="PS51103">
    <property type="entry name" value="PTS_EIIC_TYPE_1"/>
    <property type="match status" value="1"/>
</dbReference>
<accession>A0AAV3FV18</accession>
<dbReference type="PROSITE" id="PS51098">
    <property type="entry name" value="PTS_EIIB_TYPE_1"/>
    <property type="match status" value="1"/>
</dbReference>
<feature type="domain" description="PTS EIIC type-1" evidence="20">
    <location>
        <begin position="119"/>
        <end position="469"/>
    </location>
</feature>
<dbReference type="SUPFAM" id="SSF55604">
    <property type="entry name" value="Glucose permease domain IIB"/>
    <property type="match status" value="1"/>
</dbReference>
<dbReference type="GO" id="GO:0008982">
    <property type="term" value="F:protein-N(PI)-phosphohistidine-sugar phosphotransferase activity"/>
    <property type="evidence" value="ECO:0007669"/>
    <property type="project" value="InterPro"/>
</dbReference>
<feature type="domain" description="PTS EIIA type-1" evidence="18">
    <location>
        <begin position="498"/>
        <end position="602"/>
    </location>
</feature>
<evidence type="ECO:0000256" key="14">
    <source>
        <dbReference type="ARBA" id="ARBA00074554"/>
    </source>
</evidence>
<dbReference type="GO" id="GO:0005886">
    <property type="term" value="C:plasma membrane"/>
    <property type="evidence" value="ECO:0007669"/>
    <property type="project" value="UniProtKB-SubCell"/>
</dbReference>
<evidence type="ECO:0000256" key="1">
    <source>
        <dbReference type="ARBA" id="ARBA00004651"/>
    </source>
</evidence>
<feature type="transmembrane region" description="Helical" evidence="17">
    <location>
        <begin position="251"/>
        <end position="276"/>
    </location>
</feature>
<dbReference type="InterPro" id="IPR010973">
    <property type="entry name" value="PTS_IIBC_sucr"/>
</dbReference>
<organism evidence="21 22">
    <name type="scientific">Streptococcus canis FSL Z3-227</name>
    <dbReference type="NCBI Taxonomy" id="482234"/>
    <lineage>
        <taxon>Bacteria</taxon>
        <taxon>Bacillati</taxon>
        <taxon>Bacillota</taxon>
        <taxon>Bacilli</taxon>
        <taxon>Lactobacillales</taxon>
        <taxon>Streptococcaceae</taxon>
        <taxon>Streptococcus</taxon>
    </lineage>
</organism>
<dbReference type="InterPro" id="IPR036878">
    <property type="entry name" value="Glu_permease_IIB"/>
</dbReference>
<feature type="transmembrane region" description="Helical" evidence="17">
    <location>
        <begin position="111"/>
        <end position="132"/>
    </location>
</feature>
<dbReference type="RefSeq" id="WP_003045152.1">
    <property type="nucleotide sequence ID" value="NZ_AIDX01000001.2"/>
</dbReference>
<keyword evidence="9 17" id="KW-1133">Transmembrane helix</keyword>
<dbReference type="Pfam" id="PF00358">
    <property type="entry name" value="PTS_EIIA_1"/>
    <property type="match status" value="1"/>
</dbReference>
<evidence type="ECO:0000256" key="4">
    <source>
        <dbReference type="ARBA" id="ARBA00022597"/>
    </source>
</evidence>
<evidence type="ECO:0000256" key="6">
    <source>
        <dbReference type="ARBA" id="ARBA00022683"/>
    </source>
</evidence>
<evidence type="ECO:0000259" key="18">
    <source>
        <dbReference type="PROSITE" id="PS51093"/>
    </source>
</evidence>
<evidence type="ECO:0000256" key="11">
    <source>
        <dbReference type="ARBA" id="ARBA00044053"/>
    </source>
</evidence>
<evidence type="ECO:0000313" key="22">
    <source>
        <dbReference type="Proteomes" id="UP000004423"/>
    </source>
</evidence>
<evidence type="ECO:0000259" key="19">
    <source>
        <dbReference type="PROSITE" id="PS51098"/>
    </source>
</evidence>
<evidence type="ECO:0000256" key="15">
    <source>
        <dbReference type="ARBA" id="ARBA00081008"/>
    </source>
</evidence>
<evidence type="ECO:0000259" key="20">
    <source>
        <dbReference type="PROSITE" id="PS51103"/>
    </source>
</evidence>
<dbReference type="GeneID" id="49628765"/>
<keyword evidence="2" id="KW-0813">Transport</keyword>
<dbReference type="Pfam" id="PF02378">
    <property type="entry name" value="PTS_EIIC"/>
    <property type="match status" value="1"/>
</dbReference>
<dbReference type="Pfam" id="PF00367">
    <property type="entry name" value="PTS_EIIB"/>
    <property type="match status" value="1"/>
</dbReference>
<feature type="transmembrane region" description="Helical" evidence="17">
    <location>
        <begin position="220"/>
        <end position="239"/>
    </location>
</feature>
<dbReference type="Gene3D" id="2.70.70.10">
    <property type="entry name" value="Glucose Permease (Domain IIA)"/>
    <property type="match status" value="1"/>
</dbReference>
<reference evidence="21 22" key="1">
    <citation type="journal article" date="2012" name="PLoS ONE">
        <title>Gene Repertoire Evolution of Streptococcus pyogenes Inferred from Phylogenomic Analysis with Streptococcus canis and Streptococcus dysgalactiae.</title>
        <authorList>
            <person name="Lefebure T."/>
            <person name="Richards V.P."/>
            <person name="Lang P."/>
            <person name="Pavinski-Bitar P."/>
            <person name="Stanhope M.J."/>
        </authorList>
    </citation>
    <scope>NUCLEOTIDE SEQUENCE [LARGE SCALE GENOMIC DNA]</scope>
    <source>
        <strain evidence="21 22">FSL Z3-227</strain>
    </source>
</reference>
<evidence type="ECO:0000256" key="2">
    <source>
        <dbReference type="ARBA" id="ARBA00022448"/>
    </source>
</evidence>
<comment type="subcellular location">
    <subcellularLocation>
        <location evidence="1">Cell membrane</location>
        <topology evidence="1">Multi-pass membrane protein</topology>
    </subcellularLocation>
</comment>
<dbReference type="FunFam" id="2.70.70.10:FF:000001">
    <property type="entry name" value="PTS system glucose-specific IIA component"/>
    <property type="match status" value="1"/>
</dbReference>
<evidence type="ECO:0000256" key="3">
    <source>
        <dbReference type="ARBA" id="ARBA00022475"/>
    </source>
</evidence>
<feature type="transmembrane region" description="Helical" evidence="17">
    <location>
        <begin position="181"/>
        <end position="200"/>
    </location>
</feature>